<evidence type="ECO:0000313" key="2">
    <source>
        <dbReference type="Proteomes" id="UP000318720"/>
    </source>
</evidence>
<protein>
    <submittedName>
        <fullName evidence="1">Uncharacterized protein</fullName>
    </submittedName>
</protein>
<name>A0AAE8W0D6_9ACTN</name>
<dbReference type="AlphaFoldDB" id="A0AAE8W0D6"/>
<gene>
    <name evidence="1" type="ORF">Sipo8835_27280</name>
</gene>
<dbReference type="Proteomes" id="UP000318720">
    <property type="component" value="Unassembled WGS sequence"/>
</dbReference>
<comment type="caution">
    <text evidence="1">The sequence shown here is derived from an EMBL/GenBank/DDBJ whole genome shotgun (WGS) entry which is preliminary data.</text>
</comment>
<proteinExistence type="predicted"/>
<reference evidence="1 2" key="1">
    <citation type="submission" date="2019-03" db="EMBL/GenBank/DDBJ databases">
        <title>Comparative genomic analyses of the sweetpotato soil rot pathogen, Streptomyces ipomoeae.</title>
        <authorList>
            <person name="Ruschel Soares N."/>
            <person name="Badger J.H."/>
            <person name="Huguet-Tapia J.C."/>
            <person name="Clark C.A."/>
            <person name="Pettis G.S."/>
        </authorList>
    </citation>
    <scope>NUCLEOTIDE SEQUENCE [LARGE SCALE GENOMIC DNA]</scope>
    <source>
        <strain evidence="1 2">88-35</strain>
    </source>
</reference>
<evidence type="ECO:0000313" key="1">
    <source>
        <dbReference type="EMBL" id="TQE27406.1"/>
    </source>
</evidence>
<accession>A0AAE8W0D6</accession>
<organism evidence="1 2">
    <name type="scientific">Streptomyces ipomoeae</name>
    <dbReference type="NCBI Taxonomy" id="103232"/>
    <lineage>
        <taxon>Bacteria</taxon>
        <taxon>Bacillati</taxon>
        <taxon>Actinomycetota</taxon>
        <taxon>Actinomycetes</taxon>
        <taxon>Kitasatosporales</taxon>
        <taxon>Streptomycetaceae</taxon>
        <taxon>Streptomyces</taxon>
    </lineage>
</organism>
<dbReference type="EMBL" id="SPAZ01000228">
    <property type="protein sequence ID" value="TQE27406.1"/>
    <property type="molecule type" value="Genomic_DNA"/>
</dbReference>
<sequence>MDEPPVLSLPRPDPEAPTDCEVCAELVRQRTEAAKRGDMSRVSDFNVLIRSHHPVRRELRRW</sequence>